<dbReference type="GO" id="GO:0048731">
    <property type="term" value="P:system development"/>
    <property type="evidence" value="ECO:0007669"/>
    <property type="project" value="UniProtKB-ARBA"/>
</dbReference>
<reference evidence="9" key="1">
    <citation type="submission" date="2022-08" db="EMBL/GenBank/DDBJ databases">
        <authorList>
            <person name="Gutierrez-Valencia J."/>
        </authorList>
    </citation>
    <scope>NUCLEOTIDE SEQUENCE</scope>
</reference>
<feature type="domain" description="HTH myb-type" evidence="8">
    <location>
        <begin position="31"/>
        <end position="81"/>
    </location>
</feature>
<dbReference type="CDD" id="cd00167">
    <property type="entry name" value="SANT"/>
    <property type="match status" value="1"/>
</dbReference>
<keyword evidence="10" id="KW-1185">Reference proteome</keyword>
<keyword evidence="3" id="KW-0805">Transcription regulation</keyword>
<gene>
    <name evidence="9" type="ORF">LITE_LOCUS37708</name>
</gene>
<evidence type="ECO:0000256" key="4">
    <source>
        <dbReference type="ARBA" id="ARBA00023125"/>
    </source>
</evidence>
<evidence type="ECO:0000256" key="2">
    <source>
        <dbReference type="ARBA" id="ARBA00022473"/>
    </source>
</evidence>
<dbReference type="PANTHER" id="PTHR47998">
    <property type="entry name" value="TRANSCRIPTION FACTOR MYB51-LIKE ISOFORM X1"/>
    <property type="match status" value="1"/>
</dbReference>
<dbReference type="InterPro" id="IPR001005">
    <property type="entry name" value="SANT/Myb"/>
</dbReference>
<evidence type="ECO:0000256" key="5">
    <source>
        <dbReference type="ARBA" id="ARBA00023163"/>
    </source>
</evidence>
<evidence type="ECO:0000256" key="1">
    <source>
        <dbReference type="ARBA" id="ARBA00004123"/>
    </source>
</evidence>
<dbReference type="SMART" id="SM00717">
    <property type="entry name" value="SANT"/>
    <property type="match status" value="1"/>
</dbReference>
<dbReference type="EMBL" id="CAMGYJ010000008">
    <property type="protein sequence ID" value="CAI0468166.1"/>
    <property type="molecule type" value="Genomic_DNA"/>
</dbReference>
<dbReference type="PROSITE" id="PS50090">
    <property type="entry name" value="MYB_LIKE"/>
    <property type="match status" value="1"/>
</dbReference>
<dbReference type="FunFam" id="1.10.10.60:FF:000160">
    <property type="entry name" value="MYB-like transcription factor"/>
    <property type="match status" value="1"/>
</dbReference>
<accession>A0AAV0PBG0</accession>
<sequence length="81" mass="9488">MADSKHSTSPCRDALDNPQVLDTEMEQKLEKKIEFSDDEESLIIRMYNLVGERWHLIAGRIPGRTAQEIQKYWNSRYSTSE</sequence>
<dbReference type="Gene3D" id="1.10.10.60">
    <property type="entry name" value="Homeodomain-like"/>
    <property type="match status" value="1"/>
</dbReference>
<comment type="caution">
    <text evidence="9">The sequence shown here is derived from an EMBL/GenBank/DDBJ whole genome shotgun (WGS) entry which is preliminary data.</text>
</comment>
<comment type="subcellular location">
    <subcellularLocation>
        <location evidence="1">Nucleus</location>
    </subcellularLocation>
</comment>
<dbReference type="PANTHER" id="PTHR47998:SF3">
    <property type="entry name" value="TRANSCRIPTION FACTOR TRY-LIKE"/>
    <property type="match status" value="1"/>
</dbReference>
<dbReference type="GO" id="GO:0009653">
    <property type="term" value="P:anatomical structure morphogenesis"/>
    <property type="evidence" value="ECO:0007669"/>
    <property type="project" value="UniProtKB-ARBA"/>
</dbReference>
<dbReference type="GO" id="GO:0006355">
    <property type="term" value="P:regulation of DNA-templated transcription"/>
    <property type="evidence" value="ECO:0007669"/>
    <property type="project" value="TreeGrafter"/>
</dbReference>
<keyword evidence="5" id="KW-0804">Transcription</keyword>
<evidence type="ECO:0008006" key="11">
    <source>
        <dbReference type="Google" id="ProtNLM"/>
    </source>
</evidence>
<dbReference type="InterPro" id="IPR017930">
    <property type="entry name" value="Myb_dom"/>
</dbReference>
<dbReference type="GO" id="GO:0090558">
    <property type="term" value="P:plant epidermis development"/>
    <property type="evidence" value="ECO:0007669"/>
    <property type="project" value="UniProtKB-ARBA"/>
</dbReference>
<dbReference type="Pfam" id="PF00249">
    <property type="entry name" value="Myb_DNA-binding"/>
    <property type="match status" value="1"/>
</dbReference>
<keyword evidence="4" id="KW-0238">DNA-binding</keyword>
<evidence type="ECO:0000313" key="9">
    <source>
        <dbReference type="EMBL" id="CAI0468166.1"/>
    </source>
</evidence>
<dbReference type="SUPFAM" id="SSF46689">
    <property type="entry name" value="Homeodomain-like"/>
    <property type="match status" value="1"/>
</dbReference>
<protein>
    <recommendedName>
        <fullName evidence="11">MYB-like transcription factor ETC1</fullName>
    </recommendedName>
</protein>
<dbReference type="InterPro" id="IPR015495">
    <property type="entry name" value="Myb_TF_plants"/>
</dbReference>
<name>A0AAV0PBG0_9ROSI</name>
<dbReference type="Proteomes" id="UP001154282">
    <property type="component" value="Unassembled WGS sequence"/>
</dbReference>
<dbReference type="InterPro" id="IPR009057">
    <property type="entry name" value="Homeodomain-like_sf"/>
</dbReference>
<evidence type="ECO:0000259" key="7">
    <source>
        <dbReference type="PROSITE" id="PS50090"/>
    </source>
</evidence>
<dbReference type="GO" id="GO:0000976">
    <property type="term" value="F:transcription cis-regulatory region binding"/>
    <property type="evidence" value="ECO:0007669"/>
    <property type="project" value="TreeGrafter"/>
</dbReference>
<keyword evidence="6" id="KW-0539">Nucleus</keyword>
<dbReference type="GO" id="GO:0030154">
    <property type="term" value="P:cell differentiation"/>
    <property type="evidence" value="ECO:0007669"/>
    <property type="project" value="UniProtKB-ARBA"/>
</dbReference>
<evidence type="ECO:0000313" key="10">
    <source>
        <dbReference type="Proteomes" id="UP001154282"/>
    </source>
</evidence>
<dbReference type="GO" id="GO:0005634">
    <property type="term" value="C:nucleus"/>
    <property type="evidence" value="ECO:0007669"/>
    <property type="project" value="UniProtKB-SubCell"/>
</dbReference>
<evidence type="ECO:0000256" key="6">
    <source>
        <dbReference type="ARBA" id="ARBA00023242"/>
    </source>
</evidence>
<keyword evidence="2" id="KW-0217">Developmental protein</keyword>
<dbReference type="AlphaFoldDB" id="A0AAV0PBG0"/>
<dbReference type="PROSITE" id="PS51294">
    <property type="entry name" value="HTH_MYB"/>
    <property type="match status" value="1"/>
</dbReference>
<proteinExistence type="predicted"/>
<evidence type="ECO:0000256" key="3">
    <source>
        <dbReference type="ARBA" id="ARBA00023015"/>
    </source>
</evidence>
<organism evidence="9 10">
    <name type="scientific">Linum tenue</name>
    <dbReference type="NCBI Taxonomy" id="586396"/>
    <lineage>
        <taxon>Eukaryota</taxon>
        <taxon>Viridiplantae</taxon>
        <taxon>Streptophyta</taxon>
        <taxon>Embryophyta</taxon>
        <taxon>Tracheophyta</taxon>
        <taxon>Spermatophyta</taxon>
        <taxon>Magnoliopsida</taxon>
        <taxon>eudicotyledons</taxon>
        <taxon>Gunneridae</taxon>
        <taxon>Pentapetalae</taxon>
        <taxon>rosids</taxon>
        <taxon>fabids</taxon>
        <taxon>Malpighiales</taxon>
        <taxon>Linaceae</taxon>
        <taxon>Linum</taxon>
    </lineage>
</organism>
<evidence type="ECO:0000259" key="8">
    <source>
        <dbReference type="PROSITE" id="PS51294"/>
    </source>
</evidence>
<feature type="domain" description="Myb-like" evidence="7">
    <location>
        <begin position="27"/>
        <end position="77"/>
    </location>
</feature>